<keyword evidence="1 2" id="KW-0732">Signal</keyword>
<dbReference type="InterPro" id="IPR026444">
    <property type="entry name" value="Secre_tail"/>
</dbReference>
<sequence>MKYLLRSLFAVIIAFQTIQAQFPTSDPNWTYFRADNTGVGGSQHYIVRGDRFNNIWMGGRVPSAGAGCVTRFDGTTFTNWGTYGDNYLPDETINDIDFDNNDRIWVGTNGGLATSADGLSWQHYTSANTPLTTDGIRGLAIAANNDLWVATGDPGIEGGVGHFNGTDWTYYTQTNSGLQSGILRDIAVDQDNNVWIMGLDGLIKYDGVNWTLYTPSNSGLSSVNAKELMIDDANRVWICNGANVDIFDGTNWTHLNNSTWPISDFTAKRMYIRDDKTILCDTYRVMMFDGTNWTAVVGPDFNLSCYIDAEDNYWIAGSSGVSRYDNGQWINYTSHSTALAENSNEDVFIDSRNNKWFANGNGGIQVMECPNWEVYGPWNEGLFPSPQSQSTIGRYVTETPDGDIWFSYDGSDGTAVQLPNGDYHDYASWVIWNNTNTHPYFGGPDEIAGTDNGKVFFIRYSSHDTFVYDKNTNSWEYYNMNTGISAYPKCLAARAGGKMYLGHWYGYDVYDNGTWSTVDLTAVGVEYIYDIEFDADDNMWLGTSEGLWKHDGTTWTNWNTSNSNIAENHVWAVEIDKTNNIIYLGAFVNNGDGGLSYFDGTGNTFSTFLASSSPVAHKQVEDLALDTLGNIWILTQSEGFTVHNPNGLLGFECIDRTLQGGGLGTSDNDFTALKNKIKVVPNPFNDSVSFEFDINESKNATITIYNIMGKVVKSVPIENLQSGKNAITLNLSNFSSGMYFCKINATQNFETVKFTKN</sequence>
<evidence type="ECO:0000313" key="4">
    <source>
        <dbReference type="EMBL" id="MCG2420503.1"/>
    </source>
</evidence>
<dbReference type="SUPFAM" id="SSF110296">
    <property type="entry name" value="Oligoxyloglucan reducing end-specific cellobiohydrolase"/>
    <property type="match status" value="1"/>
</dbReference>
<dbReference type="SUPFAM" id="SSF63829">
    <property type="entry name" value="Calcium-dependent phosphotriesterase"/>
    <property type="match status" value="2"/>
</dbReference>
<dbReference type="InterPro" id="IPR015943">
    <property type="entry name" value="WD40/YVTN_repeat-like_dom_sf"/>
</dbReference>
<dbReference type="NCBIfam" id="TIGR04183">
    <property type="entry name" value="Por_Secre_tail"/>
    <property type="match status" value="1"/>
</dbReference>
<evidence type="ECO:0000256" key="1">
    <source>
        <dbReference type="ARBA" id="ARBA00022729"/>
    </source>
</evidence>
<comment type="caution">
    <text evidence="4">The sequence shown here is derived from an EMBL/GenBank/DDBJ whole genome shotgun (WGS) entry which is preliminary data.</text>
</comment>
<dbReference type="Proteomes" id="UP001139461">
    <property type="component" value="Unassembled WGS sequence"/>
</dbReference>
<accession>A0A9X1QWY4</accession>
<dbReference type="Gene3D" id="2.60.40.4070">
    <property type="match status" value="1"/>
</dbReference>
<feature type="signal peptide" evidence="2">
    <location>
        <begin position="1"/>
        <end position="20"/>
    </location>
</feature>
<evidence type="ECO:0000259" key="3">
    <source>
        <dbReference type="Pfam" id="PF18962"/>
    </source>
</evidence>
<proteinExistence type="predicted"/>
<dbReference type="EMBL" id="JAIRBA010000064">
    <property type="protein sequence ID" value="MCG2420503.1"/>
    <property type="molecule type" value="Genomic_DNA"/>
</dbReference>
<feature type="chain" id="PRO_5040787938" evidence="2">
    <location>
        <begin position="21"/>
        <end position="757"/>
    </location>
</feature>
<dbReference type="Gene3D" id="2.130.10.10">
    <property type="entry name" value="YVTN repeat-like/Quinoprotein amine dehydrogenase"/>
    <property type="match status" value="3"/>
</dbReference>
<name>A0A9X1QWY4_9FLAO</name>
<dbReference type="InterPro" id="IPR011110">
    <property type="entry name" value="Reg_prop"/>
</dbReference>
<organism evidence="4 5">
    <name type="scientific">Aequorivita vitellina</name>
    <dbReference type="NCBI Taxonomy" id="2874475"/>
    <lineage>
        <taxon>Bacteria</taxon>
        <taxon>Pseudomonadati</taxon>
        <taxon>Bacteroidota</taxon>
        <taxon>Flavobacteriia</taxon>
        <taxon>Flavobacteriales</taxon>
        <taxon>Flavobacteriaceae</taxon>
        <taxon>Aequorivita</taxon>
    </lineage>
</organism>
<protein>
    <submittedName>
        <fullName evidence="4">T9SS type A sorting domain-containing protein</fullName>
    </submittedName>
</protein>
<dbReference type="AlphaFoldDB" id="A0A9X1QWY4"/>
<feature type="domain" description="Secretion system C-terminal sorting" evidence="3">
    <location>
        <begin position="680"/>
        <end position="753"/>
    </location>
</feature>
<dbReference type="Pfam" id="PF18962">
    <property type="entry name" value="Por_Secre_tail"/>
    <property type="match status" value="1"/>
</dbReference>
<keyword evidence="5" id="KW-1185">Reference proteome</keyword>
<dbReference type="Pfam" id="PF07494">
    <property type="entry name" value="Reg_prop"/>
    <property type="match status" value="1"/>
</dbReference>
<evidence type="ECO:0000256" key="2">
    <source>
        <dbReference type="SAM" id="SignalP"/>
    </source>
</evidence>
<evidence type="ECO:0000313" key="5">
    <source>
        <dbReference type="Proteomes" id="UP001139461"/>
    </source>
</evidence>
<gene>
    <name evidence="4" type="ORF">K8089_15890</name>
</gene>
<reference evidence="4" key="1">
    <citation type="submission" date="2021-09" db="EMBL/GenBank/DDBJ databases">
        <title>Genome of Aequorivita sp. strain F47161.</title>
        <authorList>
            <person name="Wang Y."/>
        </authorList>
    </citation>
    <scope>NUCLEOTIDE SEQUENCE</scope>
    <source>
        <strain evidence="4">F47161</strain>
    </source>
</reference>
<dbReference type="RefSeq" id="WP_237604273.1">
    <property type="nucleotide sequence ID" value="NZ_JAIRBA010000064.1"/>
</dbReference>